<dbReference type="SUPFAM" id="SSF57392">
    <property type="entry name" value="Defensin-like"/>
    <property type="match status" value="1"/>
</dbReference>
<evidence type="ECO:0000313" key="8">
    <source>
        <dbReference type="Proteomes" id="UP000694404"/>
    </source>
</evidence>
<keyword evidence="3" id="KW-0964">Secreted</keyword>
<evidence type="ECO:0000256" key="3">
    <source>
        <dbReference type="ARBA" id="ARBA00022525"/>
    </source>
</evidence>
<dbReference type="Proteomes" id="UP000694404">
    <property type="component" value="Unplaced"/>
</dbReference>
<protein>
    <recommendedName>
        <fullName evidence="6">Beta-defensin-like domain-containing protein</fullName>
    </recommendedName>
</protein>
<dbReference type="Gene3D" id="3.10.360.10">
    <property type="entry name" value="Antimicrobial Peptide, Beta-defensin 2, Chain A"/>
    <property type="match status" value="1"/>
</dbReference>
<comment type="similarity">
    <text evidence="2">Belongs to the beta-defensin family.</text>
</comment>
<organism evidence="7 8">
    <name type="scientific">Chelonoidis abingdonii</name>
    <name type="common">Abingdon island giant tortoise</name>
    <name type="synonym">Testudo abingdonii</name>
    <dbReference type="NCBI Taxonomy" id="106734"/>
    <lineage>
        <taxon>Eukaryota</taxon>
        <taxon>Metazoa</taxon>
        <taxon>Chordata</taxon>
        <taxon>Craniata</taxon>
        <taxon>Vertebrata</taxon>
        <taxon>Euteleostomi</taxon>
        <taxon>Archelosauria</taxon>
        <taxon>Testudinata</taxon>
        <taxon>Testudines</taxon>
        <taxon>Cryptodira</taxon>
        <taxon>Durocryptodira</taxon>
        <taxon>Testudinoidea</taxon>
        <taxon>Testudinidae</taxon>
        <taxon>Chelonoidis</taxon>
    </lineage>
</organism>
<proteinExistence type="inferred from homology"/>
<dbReference type="GO" id="GO:0031731">
    <property type="term" value="F:CCR6 chemokine receptor binding"/>
    <property type="evidence" value="ECO:0007669"/>
    <property type="project" value="TreeGrafter"/>
</dbReference>
<keyword evidence="8" id="KW-1185">Reference proteome</keyword>
<dbReference type="PANTHER" id="PTHR20515:SF2">
    <property type="entry name" value="DEFENSIN BETA 4A"/>
    <property type="match status" value="1"/>
</dbReference>
<dbReference type="GO" id="GO:0005615">
    <property type="term" value="C:extracellular space"/>
    <property type="evidence" value="ECO:0007669"/>
    <property type="project" value="TreeGrafter"/>
</dbReference>
<keyword evidence="5" id="KW-0732">Signal</keyword>
<dbReference type="OMA" id="SERHKGD"/>
<sequence>MKIIYLLFALFFLTLFLCAGFTQFINNPFACRRAGGICRRSCYPNFRRIGRCRFAQSCCRRDWVSSGCHKEDITV</sequence>
<feature type="domain" description="Beta-defensin-like" evidence="6">
    <location>
        <begin position="27"/>
        <end position="60"/>
    </location>
</feature>
<evidence type="ECO:0000256" key="1">
    <source>
        <dbReference type="ARBA" id="ARBA00004613"/>
    </source>
</evidence>
<feature type="chain" id="PRO_5034939868" description="Beta-defensin-like domain-containing protein" evidence="5">
    <location>
        <begin position="25"/>
        <end position="75"/>
    </location>
</feature>
<reference evidence="7" key="1">
    <citation type="submission" date="2025-08" db="UniProtKB">
        <authorList>
            <consortium name="Ensembl"/>
        </authorList>
    </citation>
    <scope>IDENTIFICATION</scope>
</reference>
<name>A0A8C0GKS6_CHEAB</name>
<dbReference type="GO" id="GO:0042056">
    <property type="term" value="F:chemoattractant activity"/>
    <property type="evidence" value="ECO:0007669"/>
    <property type="project" value="TreeGrafter"/>
</dbReference>
<evidence type="ECO:0000313" key="7">
    <source>
        <dbReference type="Ensembl" id="ENSCABP00000008673.1"/>
    </source>
</evidence>
<evidence type="ECO:0000256" key="5">
    <source>
        <dbReference type="SAM" id="SignalP"/>
    </source>
</evidence>
<dbReference type="GeneTree" id="ENSGT00950000185025"/>
<keyword evidence="4" id="KW-1015">Disulfide bond</keyword>
<dbReference type="InterPro" id="IPR001855">
    <property type="entry name" value="Defensin_beta-like"/>
</dbReference>
<reference evidence="7" key="2">
    <citation type="submission" date="2025-09" db="UniProtKB">
        <authorList>
            <consortium name="Ensembl"/>
        </authorList>
    </citation>
    <scope>IDENTIFICATION</scope>
</reference>
<comment type="subcellular location">
    <subcellularLocation>
        <location evidence="1">Secreted</location>
    </subcellularLocation>
</comment>
<dbReference type="Ensembl" id="ENSCABT00000009510.1">
    <property type="protein sequence ID" value="ENSCABP00000008673.1"/>
    <property type="gene ID" value="ENSCABG00000006555.1"/>
</dbReference>
<evidence type="ECO:0000259" key="6">
    <source>
        <dbReference type="Pfam" id="PF00711"/>
    </source>
</evidence>
<evidence type="ECO:0000256" key="2">
    <source>
        <dbReference type="ARBA" id="ARBA00007371"/>
    </source>
</evidence>
<dbReference type="AlphaFoldDB" id="A0A8C0GKS6"/>
<dbReference type="GO" id="GO:0060326">
    <property type="term" value="P:cell chemotaxis"/>
    <property type="evidence" value="ECO:0007669"/>
    <property type="project" value="TreeGrafter"/>
</dbReference>
<evidence type="ECO:0000256" key="4">
    <source>
        <dbReference type="ARBA" id="ARBA00023157"/>
    </source>
</evidence>
<dbReference type="PANTHER" id="PTHR20515">
    <property type="entry name" value="BETA-DEFENSIN"/>
    <property type="match status" value="1"/>
</dbReference>
<accession>A0A8C0GKS6</accession>
<dbReference type="Pfam" id="PF00711">
    <property type="entry name" value="Defensin_beta"/>
    <property type="match status" value="1"/>
</dbReference>
<dbReference type="GO" id="GO:0042742">
    <property type="term" value="P:defense response to bacterium"/>
    <property type="evidence" value="ECO:0007669"/>
    <property type="project" value="TreeGrafter"/>
</dbReference>
<feature type="signal peptide" evidence="5">
    <location>
        <begin position="1"/>
        <end position="24"/>
    </location>
</feature>